<evidence type="ECO:0000256" key="2">
    <source>
        <dbReference type="ARBA" id="ARBA00023136"/>
    </source>
</evidence>
<evidence type="ECO:0000256" key="1">
    <source>
        <dbReference type="ARBA" id="ARBA00004370"/>
    </source>
</evidence>
<dbReference type="Proteomes" id="UP001501556">
    <property type="component" value="Unassembled WGS sequence"/>
</dbReference>
<dbReference type="SUPFAM" id="SSF51735">
    <property type="entry name" value="NAD(P)-binding Rossmann-fold domains"/>
    <property type="match status" value="1"/>
</dbReference>
<evidence type="ECO:0000259" key="3">
    <source>
        <dbReference type="Pfam" id="PF01370"/>
    </source>
</evidence>
<comment type="caution">
    <text evidence="4">The sequence shown here is derived from an EMBL/GenBank/DDBJ whole genome shotgun (WGS) entry which is preliminary data.</text>
</comment>
<organism evidence="4 5">
    <name type="scientific">Hymenobacter antarcticus</name>
    <dbReference type="NCBI Taxonomy" id="486270"/>
    <lineage>
        <taxon>Bacteria</taxon>
        <taxon>Pseudomonadati</taxon>
        <taxon>Bacteroidota</taxon>
        <taxon>Cytophagia</taxon>
        <taxon>Cytophagales</taxon>
        <taxon>Hymenobacteraceae</taxon>
        <taxon>Hymenobacter</taxon>
    </lineage>
</organism>
<protein>
    <submittedName>
        <fullName evidence="4">Oxidoreductase</fullName>
    </submittedName>
</protein>
<feature type="domain" description="NAD-dependent epimerase/dehydratase" evidence="3">
    <location>
        <begin position="6"/>
        <end position="118"/>
    </location>
</feature>
<dbReference type="EMBL" id="BAABDI010000033">
    <property type="protein sequence ID" value="GAA3988203.1"/>
    <property type="molecule type" value="Genomic_DNA"/>
</dbReference>
<comment type="subcellular location">
    <subcellularLocation>
        <location evidence="1">Membrane</location>
    </subcellularLocation>
</comment>
<keyword evidence="2" id="KW-0472">Membrane</keyword>
<dbReference type="Gene3D" id="3.40.50.720">
    <property type="entry name" value="NAD(P)-binding Rossmann-like Domain"/>
    <property type="match status" value="1"/>
</dbReference>
<dbReference type="RefSeq" id="WP_345126553.1">
    <property type="nucleotide sequence ID" value="NZ_BAABDI010000033.1"/>
</dbReference>
<dbReference type="InterPro" id="IPR036291">
    <property type="entry name" value="NAD(P)-bd_dom_sf"/>
</dbReference>
<dbReference type="Pfam" id="PF01370">
    <property type="entry name" value="Epimerase"/>
    <property type="match status" value="1"/>
</dbReference>
<dbReference type="PANTHER" id="PTHR14097">
    <property type="entry name" value="OXIDOREDUCTASE HTATIP2"/>
    <property type="match status" value="1"/>
</dbReference>
<sequence length="218" mass="23399">MRKTALLAGATGLIGSQLLPLLLASERYSKVIVVGRRALALTHPKLTQVVTDLDKLQDVRLQLIADDVFCCLGTTLKQAGSKEAFYKVDFLYVVTLAALAAGNFASQLLVVSSMGAAADSRVYYSRVKGEMEAAVRQVPFRAIHIFRPSLLLGERARPRLGERVGAVLLGLLQPLLRGPLLKYRPVSAAVVAAAMLRAAGEEGGGVRVHLSDELTHKA</sequence>
<accession>A0ABP7QUX8</accession>
<dbReference type="PANTHER" id="PTHR14097:SF7">
    <property type="entry name" value="OXIDOREDUCTASE HTATIP2"/>
    <property type="match status" value="1"/>
</dbReference>
<name>A0ABP7QUX8_9BACT</name>
<reference evidence="5" key="1">
    <citation type="journal article" date="2019" name="Int. J. Syst. Evol. Microbiol.">
        <title>The Global Catalogue of Microorganisms (GCM) 10K type strain sequencing project: providing services to taxonomists for standard genome sequencing and annotation.</title>
        <authorList>
            <consortium name="The Broad Institute Genomics Platform"/>
            <consortium name="The Broad Institute Genome Sequencing Center for Infectious Disease"/>
            <person name="Wu L."/>
            <person name="Ma J."/>
        </authorList>
    </citation>
    <scope>NUCLEOTIDE SEQUENCE [LARGE SCALE GENOMIC DNA]</scope>
    <source>
        <strain evidence="5">JCM 17217</strain>
    </source>
</reference>
<evidence type="ECO:0000313" key="4">
    <source>
        <dbReference type="EMBL" id="GAA3988203.1"/>
    </source>
</evidence>
<proteinExistence type="predicted"/>
<evidence type="ECO:0000313" key="5">
    <source>
        <dbReference type="Proteomes" id="UP001501556"/>
    </source>
</evidence>
<keyword evidence="5" id="KW-1185">Reference proteome</keyword>
<gene>
    <name evidence="4" type="ORF">GCM10022407_35990</name>
</gene>
<dbReference type="InterPro" id="IPR001509">
    <property type="entry name" value="Epimerase_deHydtase"/>
</dbReference>